<proteinExistence type="predicted"/>
<feature type="transmembrane region" description="Helical" evidence="1">
    <location>
        <begin position="14"/>
        <end position="35"/>
    </location>
</feature>
<sequence length="116" mass="12825">MSFETMAVESPDTIFGLAAVVGVQLLVTIGGVLHASITAKRGNRQLGEDLSKVKHHVVNDHGDRNLRSDVDRLLELGEQNQEGIAELRGEVRGLTHRVDQMQHQTQSTILHPRTGW</sequence>
<keyword evidence="1" id="KW-0812">Transmembrane</keyword>
<dbReference type="RefSeq" id="YP_009031157.1">
    <property type="nucleotide sequence ID" value="NC_024135.1"/>
</dbReference>
<dbReference type="EMBL" id="KJ510413">
    <property type="protein sequence ID" value="AHY26946.1"/>
    <property type="molecule type" value="Genomic_DNA"/>
</dbReference>
<evidence type="ECO:0000313" key="3">
    <source>
        <dbReference type="Proteomes" id="UP000024441"/>
    </source>
</evidence>
<evidence type="ECO:0000256" key="1">
    <source>
        <dbReference type="SAM" id="Phobius"/>
    </source>
</evidence>
<gene>
    <name evidence="2" type="primary">30</name>
    <name evidence="2" type="ORF">PBI_BERNAL13_30</name>
</gene>
<evidence type="ECO:0000313" key="2">
    <source>
        <dbReference type="EMBL" id="AHY26946.1"/>
    </source>
</evidence>
<accession>A0A023W5X1</accession>
<reference evidence="2 3" key="1">
    <citation type="submission" date="2014-02" db="EMBL/GenBank/DDBJ databases">
        <authorList>
            <person name="Bateh S."/>
            <person name="Bernal D."/>
            <person name="Debose F."/>
            <person name="Kujala R."/>
            <person name="Lamas N."/>
            <person name="Menkis M."/>
            <person name="Romero R."/>
            <person name="Schrull J."/>
            <person name="Sharma S."/>
            <person name="Sidronio T."/>
            <person name="Solanki D."/>
            <person name="Swartout D."/>
            <person name="Venero M."/>
            <person name="Vijayan A."/>
            <person name="Wang J.-S."/>
            <person name="Yakovenko A."/>
            <person name="Sabo J.L."/>
            <person name="Braun E.L."/>
            <person name="Barbazuk W.B."/>
            <person name="Buck G.A."/>
            <person name="Campbell R."/>
            <person name="Carvalho M.R."/>
            <person name="Duckworth R.A."/>
            <person name="Dunn T."/>
            <person name="Halpern C."/>
            <person name="Johnson A."/>
            <person name="Kiflezghi M.G."/>
            <person name="Lee V."/>
            <person name="Loviza R.A."/>
            <person name="Serrano M.G."/>
            <person name="Shah Z.V."/>
            <person name="Sharma K."/>
            <person name="Voegtly L.J."/>
            <person name="Walstead R."/>
            <person name="Wang Y.P."/>
            <person name="Bradley K.W."/>
            <person name="Clarke D.Q."/>
            <person name="Barker L.P."/>
            <person name="Bailey C."/>
            <person name="Asai D.J."/>
            <person name="Bowman C.A."/>
            <person name="Russell D.A."/>
            <person name="Pope W.H."/>
            <person name="Jacobs-Sera D."/>
            <person name="Hendrix R.W."/>
            <person name="Hatfull G.F."/>
        </authorList>
    </citation>
    <scope>NUCLEOTIDE SEQUENCE [LARGE SCALE GENOMIC DNA]</scope>
</reference>
<keyword evidence="1" id="KW-1133">Transmembrane helix</keyword>
<organism evidence="2 3">
    <name type="scientific">Mycobacterium phage Bernal13</name>
    <dbReference type="NCBI Taxonomy" id="1486424"/>
    <lineage>
        <taxon>Viruses</taxon>
        <taxon>Duplodnaviria</taxon>
        <taxon>Heunggongvirae</taxon>
        <taxon>Uroviricota</taxon>
        <taxon>Caudoviricetes</taxon>
        <taxon>Bernalvirus</taxon>
        <taxon>Bernalvirus bernal13</taxon>
    </lineage>
</organism>
<dbReference type="GeneID" id="19488338"/>
<dbReference type="Proteomes" id="UP000024441">
    <property type="component" value="Segment"/>
</dbReference>
<name>A0A023W5X1_9CAUD</name>
<protein>
    <submittedName>
        <fullName evidence="2">Uncharacterized protein</fullName>
    </submittedName>
</protein>
<keyword evidence="1" id="KW-0472">Membrane</keyword>
<keyword evidence="3" id="KW-1185">Reference proteome</keyword>
<dbReference type="KEGG" id="vg:19488338"/>